<keyword evidence="4" id="KW-1185">Reference proteome</keyword>
<dbReference type="EMBL" id="JARXRN010000020">
    <property type="protein sequence ID" value="MDH5829937.1"/>
    <property type="molecule type" value="Genomic_DNA"/>
</dbReference>
<dbReference type="GO" id="GO:0052621">
    <property type="term" value="F:diguanylate cyclase activity"/>
    <property type="evidence" value="ECO:0007669"/>
    <property type="project" value="UniProtKB-EC"/>
</dbReference>
<dbReference type="PANTHER" id="PTHR44757:SF2">
    <property type="entry name" value="BIOFILM ARCHITECTURE MAINTENANCE PROTEIN MBAA"/>
    <property type="match status" value="1"/>
</dbReference>
<dbReference type="PANTHER" id="PTHR44757">
    <property type="entry name" value="DIGUANYLATE CYCLASE DGCP"/>
    <property type="match status" value="1"/>
</dbReference>
<organism evidence="3 4">
    <name type="scientific">Luteimonas rhizosphaericola</name>
    <dbReference type="NCBI Taxonomy" id="3042024"/>
    <lineage>
        <taxon>Bacteria</taxon>
        <taxon>Pseudomonadati</taxon>
        <taxon>Pseudomonadota</taxon>
        <taxon>Gammaproteobacteria</taxon>
        <taxon>Lysobacterales</taxon>
        <taxon>Lysobacteraceae</taxon>
        <taxon>Luteimonas</taxon>
    </lineage>
</organism>
<dbReference type="EC" id="3.1.4.52" evidence="3"/>
<dbReference type="RefSeq" id="WP_280600345.1">
    <property type="nucleotide sequence ID" value="NZ_JARXRN010000020.1"/>
</dbReference>
<dbReference type="NCBIfam" id="TIGR00254">
    <property type="entry name" value="GGDEF"/>
    <property type="match status" value="1"/>
</dbReference>
<dbReference type="PROSITE" id="PS50887">
    <property type="entry name" value="GGDEF"/>
    <property type="match status" value="1"/>
</dbReference>
<keyword evidence="3" id="KW-0378">Hydrolase</keyword>
<dbReference type="Gene3D" id="3.30.70.270">
    <property type="match status" value="1"/>
</dbReference>
<dbReference type="SMART" id="SM00052">
    <property type="entry name" value="EAL"/>
    <property type="match status" value="1"/>
</dbReference>
<dbReference type="InterPro" id="IPR000160">
    <property type="entry name" value="GGDEF_dom"/>
</dbReference>
<keyword evidence="3" id="KW-0548">Nucleotidyltransferase</keyword>
<dbReference type="Pfam" id="PF00990">
    <property type="entry name" value="GGDEF"/>
    <property type="match status" value="1"/>
</dbReference>
<dbReference type="Gene3D" id="3.20.20.450">
    <property type="entry name" value="EAL domain"/>
    <property type="match status" value="1"/>
</dbReference>
<dbReference type="PROSITE" id="PS50883">
    <property type="entry name" value="EAL"/>
    <property type="match status" value="1"/>
</dbReference>
<dbReference type="Proteomes" id="UP001156831">
    <property type="component" value="Unassembled WGS sequence"/>
</dbReference>
<proteinExistence type="predicted"/>
<dbReference type="CDD" id="cd01949">
    <property type="entry name" value="GGDEF"/>
    <property type="match status" value="1"/>
</dbReference>
<accession>A0ABT6JGZ7</accession>
<feature type="domain" description="GGDEF" evidence="2">
    <location>
        <begin position="34"/>
        <end position="167"/>
    </location>
</feature>
<comment type="caution">
    <text evidence="3">The sequence shown here is derived from an EMBL/GenBank/DDBJ whole genome shotgun (WGS) entry which is preliminary data.</text>
</comment>
<evidence type="ECO:0000259" key="2">
    <source>
        <dbReference type="PROSITE" id="PS50887"/>
    </source>
</evidence>
<dbReference type="Pfam" id="PF00563">
    <property type="entry name" value="EAL"/>
    <property type="match status" value="1"/>
</dbReference>
<dbReference type="InterPro" id="IPR043128">
    <property type="entry name" value="Rev_trsase/Diguanyl_cyclase"/>
</dbReference>
<evidence type="ECO:0000259" key="1">
    <source>
        <dbReference type="PROSITE" id="PS50883"/>
    </source>
</evidence>
<dbReference type="InterPro" id="IPR035919">
    <property type="entry name" value="EAL_sf"/>
</dbReference>
<feature type="domain" description="EAL" evidence="1">
    <location>
        <begin position="176"/>
        <end position="428"/>
    </location>
</feature>
<dbReference type="SUPFAM" id="SSF55073">
    <property type="entry name" value="Nucleotide cyclase"/>
    <property type="match status" value="1"/>
</dbReference>
<sequence length="435" mass="47138">MHAPGEDELTGLRGRRDFMQLLGRQVVAACERRATMALVVVDIDGFMQLNGVHGFQAGDAILRHLAAQLRAVARRQDYVGRIGDDRFALLLSGMLNRGHAGLAVQKLFRLLEPPMLAGDAKLRVPVTVGVALCPQHASHAEFLLRRAEAALLRARRTGVRTGWTPDAPADLDISDLWDLELQLTGAVERGEMELYYQPKVDARERGVVGAEALMRWKSPSRGLVSPAVFIPVAERTGEIRRLTLWALNTALRQAGQWDAGGAPVSVAVNLPASLAVEPDLPELVEAALKLWSGPDVRLVLEITEGSIVDAARAFPILARLRAMGVRISIDDFGTGYSCLSYFRNLPADELKIDRSFVGDLSTDPASADIVGFIVALAHRCGLSVAAEGVEDEATCARLAHLGCDVLQGYLFGRPMSQREFGAWLADRTRATAATA</sequence>
<dbReference type="SMART" id="SM00267">
    <property type="entry name" value="GGDEF"/>
    <property type="match status" value="1"/>
</dbReference>
<dbReference type="GO" id="GO:0071111">
    <property type="term" value="F:cyclic-guanylate-specific phosphodiesterase activity"/>
    <property type="evidence" value="ECO:0007669"/>
    <property type="project" value="UniProtKB-EC"/>
</dbReference>
<dbReference type="InterPro" id="IPR029787">
    <property type="entry name" value="Nucleotide_cyclase"/>
</dbReference>
<protein>
    <submittedName>
        <fullName evidence="3">Bifunctional diguanylate cyclase/phosphodiesterase</fullName>
        <ecNumber evidence="3">2.7.7.65</ecNumber>
        <ecNumber evidence="3">3.1.4.52</ecNumber>
    </submittedName>
</protein>
<evidence type="ECO:0000313" key="4">
    <source>
        <dbReference type="Proteomes" id="UP001156831"/>
    </source>
</evidence>
<evidence type="ECO:0000313" key="3">
    <source>
        <dbReference type="EMBL" id="MDH5829937.1"/>
    </source>
</evidence>
<dbReference type="InterPro" id="IPR001633">
    <property type="entry name" value="EAL_dom"/>
</dbReference>
<gene>
    <name evidence="3" type="ORF">QFW80_05315</name>
</gene>
<dbReference type="EC" id="2.7.7.65" evidence="3"/>
<dbReference type="SUPFAM" id="SSF141868">
    <property type="entry name" value="EAL domain-like"/>
    <property type="match status" value="1"/>
</dbReference>
<reference evidence="3 4" key="1">
    <citation type="submission" date="2023-04" db="EMBL/GenBank/DDBJ databases">
        <title>Luteimonas sp. M1R5S18.</title>
        <authorList>
            <person name="Sun J.-Q."/>
        </authorList>
    </citation>
    <scope>NUCLEOTIDE SEQUENCE [LARGE SCALE GENOMIC DNA]</scope>
    <source>
        <strain evidence="3 4">M1R5S18</strain>
    </source>
</reference>
<name>A0ABT6JGZ7_9GAMM</name>
<dbReference type="InterPro" id="IPR052155">
    <property type="entry name" value="Biofilm_reg_signaling"/>
</dbReference>
<dbReference type="CDD" id="cd01948">
    <property type="entry name" value="EAL"/>
    <property type="match status" value="1"/>
</dbReference>
<keyword evidence="3" id="KW-0808">Transferase</keyword>